<gene>
    <name evidence="2" type="ORF">HGRIS_014852</name>
</gene>
<evidence type="ECO:0000313" key="3">
    <source>
        <dbReference type="Proteomes" id="UP001556367"/>
    </source>
</evidence>
<protein>
    <submittedName>
        <fullName evidence="2">Uncharacterized protein</fullName>
    </submittedName>
</protein>
<evidence type="ECO:0000256" key="1">
    <source>
        <dbReference type="SAM" id="MobiDB-lite"/>
    </source>
</evidence>
<dbReference type="EMBL" id="JASNQZ010000017">
    <property type="protein sequence ID" value="KAL0945701.1"/>
    <property type="molecule type" value="Genomic_DNA"/>
</dbReference>
<accession>A0ABR3IQZ7</accession>
<reference evidence="3" key="1">
    <citation type="submission" date="2024-06" db="EMBL/GenBank/DDBJ databases">
        <title>Multi-omics analyses provide insights into the biosynthesis of the anticancer antibiotic pleurotin in Hohenbuehelia grisea.</title>
        <authorList>
            <person name="Weaver J.A."/>
            <person name="Alberti F."/>
        </authorList>
    </citation>
    <scope>NUCLEOTIDE SEQUENCE [LARGE SCALE GENOMIC DNA]</scope>
    <source>
        <strain evidence="3">T-177</strain>
    </source>
</reference>
<proteinExistence type="predicted"/>
<feature type="region of interest" description="Disordered" evidence="1">
    <location>
        <begin position="1"/>
        <end position="22"/>
    </location>
</feature>
<keyword evidence="3" id="KW-1185">Reference proteome</keyword>
<evidence type="ECO:0000313" key="2">
    <source>
        <dbReference type="EMBL" id="KAL0945701.1"/>
    </source>
</evidence>
<organism evidence="2 3">
    <name type="scientific">Hohenbuehelia grisea</name>
    <dbReference type="NCBI Taxonomy" id="104357"/>
    <lineage>
        <taxon>Eukaryota</taxon>
        <taxon>Fungi</taxon>
        <taxon>Dikarya</taxon>
        <taxon>Basidiomycota</taxon>
        <taxon>Agaricomycotina</taxon>
        <taxon>Agaricomycetes</taxon>
        <taxon>Agaricomycetidae</taxon>
        <taxon>Agaricales</taxon>
        <taxon>Pleurotineae</taxon>
        <taxon>Pleurotaceae</taxon>
        <taxon>Hohenbuehelia</taxon>
    </lineage>
</organism>
<dbReference type="Proteomes" id="UP001556367">
    <property type="component" value="Unassembled WGS sequence"/>
</dbReference>
<sequence>MTQQPHPTADIDSATNKYKNNLEPPIGTSFFNTESKRILNAHTPWCGRYYTPKNVYYNLGRQLYKYAVSGDPHNADFASRGGRIFLIMVHSGRVASNIVVRSQSPQTNTGQKDGDDTRHEIDFRQAFQMLRNNGNDPFTFDATYIETFTRKGSHQVGEVKDDGVVFKIEGIDGGRVEGFTNHAIHGFSVFTGTHLSDFPTSFSEFLST</sequence>
<name>A0ABR3IQZ7_9AGAR</name>
<comment type="caution">
    <text evidence="2">The sequence shown here is derived from an EMBL/GenBank/DDBJ whole genome shotgun (WGS) entry which is preliminary data.</text>
</comment>